<evidence type="ECO:0000313" key="2">
    <source>
        <dbReference type="EMBL" id="TWT38925.1"/>
    </source>
</evidence>
<organism evidence="2 3">
    <name type="scientific">Blastopirellula retiformator</name>
    <dbReference type="NCBI Taxonomy" id="2527970"/>
    <lineage>
        <taxon>Bacteria</taxon>
        <taxon>Pseudomonadati</taxon>
        <taxon>Planctomycetota</taxon>
        <taxon>Planctomycetia</taxon>
        <taxon>Pirellulales</taxon>
        <taxon>Pirellulaceae</taxon>
        <taxon>Blastopirellula</taxon>
    </lineage>
</organism>
<proteinExistence type="predicted"/>
<accession>A0A5C5VM20</accession>
<dbReference type="EMBL" id="SJPF01000001">
    <property type="protein sequence ID" value="TWT38925.1"/>
    <property type="molecule type" value="Genomic_DNA"/>
</dbReference>
<dbReference type="Proteomes" id="UP000318878">
    <property type="component" value="Unassembled WGS sequence"/>
</dbReference>
<evidence type="ECO:0000313" key="3">
    <source>
        <dbReference type="Proteomes" id="UP000318878"/>
    </source>
</evidence>
<dbReference type="Pfam" id="PF13701">
    <property type="entry name" value="DDE_Tnp_1_4"/>
    <property type="match status" value="1"/>
</dbReference>
<gene>
    <name evidence="2" type="ORF">Enr8_06190</name>
</gene>
<feature type="domain" description="Transposase DDE" evidence="1">
    <location>
        <begin position="51"/>
        <end position="509"/>
    </location>
</feature>
<comment type="caution">
    <text evidence="2">The sequence shown here is derived from an EMBL/GenBank/DDBJ whole genome shotgun (WGS) entry which is preliminary data.</text>
</comment>
<sequence>MNAKVRRQLRKRKRKLLRRISVQHGKWQSPMIRPLNTKMELAQKQQGIACGGLAAIIQLIKTLRLRDELNRAASVLKLHLPYDEADHIFNIALNLLAGGTCLDHIEHRRNDEAYLDALGAQRIPDPTTAGDFCRRFSHVQLIEVMQAINRVRQTVWKQQDEDFFDCATIEADGTIVETAAEKKEGIGISYKGKWGYHPLVVTLAETQELLYIHNRPGNQVSEQDSAFFYDLAIEQFKKAGFRKIVLRGDTAFSSTEQLDRWDESGVKFVLGYSAHPNLCKIADSLPKNAWKRLNRSSAAAPDKTTRANRPKVKEAIVIANGYKNKRLCGESYAEFEYRPTACEQSYRMVVVRKDIDVTSGQQLLFSEEKYFFYISNESSSAAPAREIIRASNKRCDQENTISQLKASGALSAPLDSLESNLAYMVFASLAWTLKLWSGMLIQVKGNESQRRIRRETRHQIMRMEFWTYLNSLMLIPAQVIRSSRRRIFRLLTYRPSVELLMTLHDHVRRPLRC</sequence>
<protein>
    <submittedName>
        <fullName evidence="2">Transposase DDE domain protein</fullName>
    </submittedName>
</protein>
<dbReference type="InterPro" id="IPR047960">
    <property type="entry name" value="Transpos_IS1380"/>
</dbReference>
<keyword evidence="3" id="KW-1185">Reference proteome</keyword>
<evidence type="ECO:0000259" key="1">
    <source>
        <dbReference type="Pfam" id="PF13701"/>
    </source>
</evidence>
<dbReference type="NCBIfam" id="NF033539">
    <property type="entry name" value="transpos_IS1380"/>
    <property type="match status" value="1"/>
</dbReference>
<name>A0A5C5VM20_9BACT</name>
<dbReference type="AlphaFoldDB" id="A0A5C5VM20"/>
<reference evidence="2 3" key="1">
    <citation type="submission" date="2019-02" db="EMBL/GenBank/DDBJ databases">
        <title>Deep-cultivation of Planctomycetes and their phenomic and genomic characterization uncovers novel biology.</title>
        <authorList>
            <person name="Wiegand S."/>
            <person name="Jogler M."/>
            <person name="Boedeker C."/>
            <person name="Pinto D."/>
            <person name="Vollmers J."/>
            <person name="Rivas-Marin E."/>
            <person name="Kohn T."/>
            <person name="Peeters S.H."/>
            <person name="Heuer A."/>
            <person name="Rast P."/>
            <person name="Oberbeckmann S."/>
            <person name="Bunk B."/>
            <person name="Jeske O."/>
            <person name="Meyerdierks A."/>
            <person name="Storesund J.E."/>
            <person name="Kallscheuer N."/>
            <person name="Luecker S."/>
            <person name="Lage O.M."/>
            <person name="Pohl T."/>
            <person name="Merkel B.J."/>
            <person name="Hornburger P."/>
            <person name="Mueller R.-W."/>
            <person name="Bruemmer F."/>
            <person name="Labrenz M."/>
            <person name="Spormann A.M."/>
            <person name="Op Den Camp H."/>
            <person name="Overmann J."/>
            <person name="Amann R."/>
            <person name="Jetten M.S.M."/>
            <person name="Mascher T."/>
            <person name="Medema M.H."/>
            <person name="Devos D.P."/>
            <person name="Kaster A.-K."/>
            <person name="Ovreas L."/>
            <person name="Rohde M."/>
            <person name="Galperin M.Y."/>
            <person name="Jogler C."/>
        </authorList>
    </citation>
    <scope>NUCLEOTIDE SEQUENCE [LARGE SCALE GENOMIC DNA]</scope>
    <source>
        <strain evidence="2 3">Enr8</strain>
    </source>
</reference>
<dbReference type="InterPro" id="IPR025668">
    <property type="entry name" value="Tnp_DDE_dom"/>
</dbReference>